<feature type="compositionally biased region" description="Low complexity" evidence="1">
    <location>
        <begin position="378"/>
        <end position="405"/>
    </location>
</feature>
<accession>A0A9N8Z8Y9</accession>
<feature type="non-terminal residue" evidence="2">
    <location>
        <position position="1"/>
    </location>
</feature>
<sequence>MFGNIDTKRNSVLIQHLSTTTPTDRNTWGSDETINKSAGDGMGSLQYDKMAASWNANMYIDPQEGIQAPRFWSLAQHAKNMLAPSIKTQLEKVAESVARLWSVSDPDLFETGFFVGPRLFVSRLRHGTLKAANLENMSVAGYVSTASWGETCPQSATPVKCLLASDSADFGLFLVIDKSFRAPSYHELPDQSLQDMLKSLHYGDTVVAISFNGTPDRNLLEERNDQRYAEDIVPILHPNAKTVASGYIVGLPAKDDESNDSNFRISSSLWVGSSGGPIFLLRGGYIQLIGMVSLYAGDREGNDAALLFDWHYNRMKVAIKRAQEQNLMVCCNDELPVIRKIESKPKKKIRKDVRFAPLPKPTPRVKIPPRDEDDPYNQNIIQSPTTITSPDTTTLLTNTPIRRPP</sequence>
<keyword evidence="3" id="KW-1185">Reference proteome</keyword>
<gene>
    <name evidence="2" type="ORF">AGERDE_LOCUS2869</name>
</gene>
<dbReference type="Proteomes" id="UP000789831">
    <property type="component" value="Unassembled WGS sequence"/>
</dbReference>
<feature type="region of interest" description="Disordered" evidence="1">
    <location>
        <begin position="357"/>
        <end position="405"/>
    </location>
</feature>
<evidence type="ECO:0000313" key="2">
    <source>
        <dbReference type="EMBL" id="CAG8473772.1"/>
    </source>
</evidence>
<organism evidence="2 3">
    <name type="scientific">Ambispora gerdemannii</name>
    <dbReference type="NCBI Taxonomy" id="144530"/>
    <lineage>
        <taxon>Eukaryota</taxon>
        <taxon>Fungi</taxon>
        <taxon>Fungi incertae sedis</taxon>
        <taxon>Mucoromycota</taxon>
        <taxon>Glomeromycotina</taxon>
        <taxon>Glomeromycetes</taxon>
        <taxon>Archaeosporales</taxon>
        <taxon>Ambisporaceae</taxon>
        <taxon>Ambispora</taxon>
    </lineage>
</organism>
<evidence type="ECO:0000256" key="1">
    <source>
        <dbReference type="SAM" id="MobiDB-lite"/>
    </source>
</evidence>
<reference evidence="2" key="1">
    <citation type="submission" date="2021-06" db="EMBL/GenBank/DDBJ databases">
        <authorList>
            <person name="Kallberg Y."/>
            <person name="Tangrot J."/>
            <person name="Rosling A."/>
        </authorList>
    </citation>
    <scope>NUCLEOTIDE SEQUENCE</scope>
    <source>
        <strain evidence="2">MT106</strain>
    </source>
</reference>
<dbReference type="InterPro" id="IPR009003">
    <property type="entry name" value="Peptidase_S1_PA"/>
</dbReference>
<proteinExistence type="predicted"/>
<comment type="caution">
    <text evidence="2">The sequence shown here is derived from an EMBL/GenBank/DDBJ whole genome shotgun (WGS) entry which is preliminary data.</text>
</comment>
<evidence type="ECO:0000313" key="3">
    <source>
        <dbReference type="Proteomes" id="UP000789831"/>
    </source>
</evidence>
<name>A0A9N8Z8Y9_9GLOM</name>
<dbReference type="EMBL" id="CAJVPL010000253">
    <property type="protein sequence ID" value="CAG8473772.1"/>
    <property type="molecule type" value="Genomic_DNA"/>
</dbReference>
<dbReference type="OrthoDB" id="2394386at2759"/>
<dbReference type="AlphaFoldDB" id="A0A9N8Z8Y9"/>
<dbReference type="SUPFAM" id="SSF50494">
    <property type="entry name" value="Trypsin-like serine proteases"/>
    <property type="match status" value="1"/>
</dbReference>
<protein>
    <submittedName>
        <fullName evidence="2">7015_t:CDS:1</fullName>
    </submittedName>
</protein>